<feature type="domain" description="DUF732" evidence="1">
    <location>
        <begin position="23"/>
        <end position="95"/>
    </location>
</feature>
<dbReference type="Pfam" id="PF05305">
    <property type="entry name" value="DUF732"/>
    <property type="match status" value="1"/>
</dbReference>
<organism evidence="2 3">
    <name type="scientific">Mycolicibacter acidiphilus</name>
    <dbReference type="NCBI Taxonomy" id="2835306"/>
    <lineage>
        <taxon>Bacteria</taxon>
        <taxon>Bacillati</taxon>
        <taxon>Actinomycetota</taxon>
        <taxon>Actinomycetes</taxon>
        <taxon>Mycobacteriales</taxon>
        <taxon>Mycobacteriaceae</taxon>
        <taxon>Mycolicibacter</taxon>
    </lineage>
</organism>
<keyword evidence="3" id="KW-1185">Reference proteome</keyword>
<reference evidence="2 3" key="1">
    <citation type="submission" date="2021-05" db="EMBL/GenBank/DDBJ databases">
        <title>Mycobacterium acidophilum sp. nov., an extremely acid-tolerant member of the genus Mycobacterium.</title>
        <authorList>
            <person name="Xia J."/>
        </authorList>
    </citation>
    <scope>NUCLEOTIDE SEQUENCE [LARGE SCALE GENOMIC DNA]</scope>
    <source>
        <strain evidence="2 3">M1</strain>
    </source>
</reference>
<dbReference type="InterPro" id="IPR007969">
    <property type="entry name" value="DUF732"/>
</dbReference>
<accession>A0ABS5RID1</accession>
<dbReference type="EMBL" id="JAHCLR010000008">
    <property type="protein sequence ID" value="MBS9533364.1"/>
    <property type="molecule type" value="Genomic_DNA"/>
</dbReference>
<protein>
    <submittedName>
        <fullName evidence="2">DUF732 domain-containing protein</fullName>
    </submittedName>
</protein>
<dbReference type="Proteomes" id="UP001519535">
    <property type="component" value="Unassembled WGS sequence"/>
</dbReference>
<evidence type="ECO:0000313" key="2">
    <source>
        <dbReference type="EMBL" id="MBS9533364.1"/>
    </source>
</evidence>
<evidence type="ECO:0000259" key="1">
    <source>
        <dbReference type="Pfam" id="PF05305"/>
    </source>
</evidence>
<evidence type="ECO:0000313" key="3">
    <source>
        <dbReference type="Proteomes" id="UP001519535"/>
    </source>
</evidence>
<sequence length="99" mass="10072">MLALTAGTALGLAAPSVADPDMDDIVFLETLRSAGISYSGNEGQVIATAKQVCSLIGSGKSAPDVLAALQERNPSLTLDHGTQFIAISAHSYCPNQIGG</sequence>
<name>A0ABS5RID1_9MYCO</name>
<proteinExistence type="predicted"/>
<gene>
    <name evidence="2" type="ORF">KIH27_07135</name>
</gene>
<comment type="caution">
    <text evidence="2">The sequence shown here is derived from an EMBL/GenBank/DDBJ whole genome shotgun (WGS) entry which is preliminary data.</text>
</comment>